<dbReference type="Gene3D" id="3.40.50.150">
    <property type="entry name" value="Vaccinia Virus protein VP39"/>
    <property type="match status" value="1"/>
</dbReference>
<keyword evidence="3" id="KW-1185">Reference proteome</keyword>
<dbReference type="PANTHER" id="PTHR42912">
    <property type="entry name" value="METHYLTRANSFERASE"/>
    <property type="match status" value="1"/>
</dbReference>
<dbReference type="Proteomes" id="UP000615755">
    <property type="component" value="Unassembled WGS sequence"/>
</dbReference>
<evidence type="ECO:0000259" key="1">
    <source>
        <dbReference type="Pfam" id="PF08241"/>
    </source>
</evidence>
<dbReference type="SUPFAM" id="SSF53335">
    <property type="entry name" value="S-adenosyl-L-methionine-dependent methyltransferases"/>
    <property type="match status" value="1"/>
</dbReference>
<name>A0ABR9EAL4_9GAMM</name>
<proteinExistence type="predicted"/>
<gene>
    <name evidence="2" type="ORF">PAUR_a1530</name>
</gene>
<comment type="caution">
    <text evidence="2">The sequence shown here is derived from an EMBL/GenBank/DDBJ whole genome shotgun (WGS) entry which is preliminary data.</text>
</comment>
<dbReference type="InterPro" id="IPR013216">
    <property type="entry name" value="Methyltransf_11"/>
</dbReference>
<organism evidence="2 3">
    <name type="scientific">Pseudoalteromonas aurantia 208</name>
    <dbReference type="NCBI Taxonomy" id="1314867"/>
    <lineage>
        <taxon>Bacteria</taxon>
        <taxon>Pseudomonadati</taxon>
        <taxon>Pseudomonadota</taxon>
        <taxon>Gammaproteobacteria</taxon>
        <taxon>Alteromonadales</taxon>
        <taxon>Pseudoalteromonadaceae</taxon>
        <taxon>Pseudoalteromonas</taxon>
    </lineage>
</organism>
<reference evidence="2 3" key="1">
    <citation type="submission" date="2015-03" db="EMBL/GenBank/DDBJ databases">
        <title>Genome sequence of Pseudoalteromonas aurantia.</title>
        <authorList>
            <person name="Xie B.-B."/>
            <person name="Rong J.-C."/>
            <person name="Qin Q.-L."/>
            <person name="Zhang Y.-Z."/>
        </authorList>
    </citation>
    <scope>NUCLEOTIDE SEQUENCE [LARGE SCALE GENOMIC DNA]</scope>
    <source>
        <strain evidence="2 3">208</strain>
    </source>
</reference>
<dbReference type="PANTHER" id="PTHR42912:SF93">
    <property type="entry name" value="N6-ADENOSINE-METHYLTRANSFERASE TMT1A"/>
    <property type="match status" value="1"/>
</dbReference>
<accession>A0ABR9EAL4</accession>
<dbReference type="InterPro" id="IPR029063">
    <property type="entry name" value="SAM-dependent_MTases_sf"/>
</dbReference>
<dbReference type="EMBL" id="AQGV01000012">
    <property type="protein sequence ID" value="MBE0368025.1"/>
    <property type="molecule type" value="Genomic_DNA"/>
</dbReference>
<feature type="domain" description="Methyltransferase type 11" evidence="1">
    <location>
        <begin position="52"/>
        <end position="147"/>
    </location>
</feature>
<evidence type="ECO:0000313" key="3">
    <source>
        <dbReference type="Proteomes" id="UP000615755"/>
    </source>
</evidence>
<dbReference type="Pfam" id="PF08241">
    <property type="entry name" value="Methyltransf_11"/>
    <property type="match status" value="1"/>
</dbReference>
<evidence type="ECO:0000313" key="2">
    <source>
        <dbReference type="EMBL" id="MBE0368025.1"/>
    </source>
</evidence>
<dbReference type="CDD" id="cd02440">
    <property type="entry name" value="AdoMet_MTases"/>
    <property type="match status" value="1"/>
</dbReference>
<protein>
    <recommendedName>
        <fullName evidence="1">Methyltransferase type 11 domain-containing protein</fullName>
    </recommendedName>
</protein>
<sequence length="241" mass="26962">MNANLRGNMTSKLYTEFATEYDQVVQSNIYNAHYERPSLQALIDRVKDLDVLDLGCGSGIYADYLISRNAKSVTCVDISDAMVALVRNRLGAQLNVYQQDLTHGLPREASNSKDLIICPLMVHYLADLVPFFNEVYRVLKPSGHIVFSTHHPCSEAELSQANNYFATERVTDVWGTIGKPVQVQFFRRSLTQLFTAITQSGLVVTQLTEGQVAREAEVLCSATYRKLSSQPAFVFIKSKKA</sequence>
<dbReference type="InterPro" id="IPR050508">
    <property type="entry name" value="Methyltransf_Superfamily"/>
</dbReference>